<keyword evidence="7 12" id="KW-0560">Oxidoreductase</keyword>
<dbReference type="OrthoDB" id="1470350at2759"/>
<comment type="cofactor">
    <cofactor evidence="11">
        <name>heme</name>
        <dbReference type="ChEBI" id="CHEBI:30413"/>
    </cofactor>
</comment>
<comment type="similarity">
    <text evidence="2 12">Belongs to the cytochrome P450 family.</text>
</comment>
<keyword evidence="8 11" id="KW-0408">Iron</keyword>
<evidence type="ECO:0000256" key="12">
    <source>
        <dbReference type="RuleBase" id="RU000461"/>
    </source>
</evidence>
<gene>
    <name evidence="13" type="ORF">NE237_017572</name>
</gene>
<dbReference type="SUPFAM" id="SSF48264">
    <property type="entry name" value="Cytochrome P450"/>
    <property type="match status" value="1"/>
</dbReference>
<evidence type="ECO:0000256" key="5">
    <source>
        <dbReference type="ARBA" id="ARBA00022723"/>
    </source>
</evidence>
<dbReference type="PROSITE" id="PS00086">
    <property type="entry name" value="CYTOCHROME_P450"/>
    <property type="match status" value="1"/>
</dbReference>
<evidence type="ECO:0000256" key="1">
    <source>
        <dbReference type="ARBA" id="ARBA00004370"/>
    </source>
</evidence>
<dbReference type="PANTHER" id="PTHR24282">
    <property type="entry name" value="CYTOCHROME P450 FAMILY MEMBER"/>
    <property type="match status" value="1"/>
</dbReference>
<dbReference type="GO" id="GO:0005506">
    <property type="term" value="F:iron ion binding"/>
    <property type="evidence" value="ECO:0007669"/>
    <property type="project" value="InterPro"/>
</dbReference>
<keyword evidence="10" id="KW-0472">Membrane</keyword>
<keyword evidence="3 11" id="KW-0349">Heme</keyword>
<evidence type="ECO:0000256" key="10">
    <source>
        <dbReference type="ARBA" id="ARBA00023136"/>
    </source>
</evidence>
<dbReference type="GO" id="GO:0004497">
    <property type="term" value="F:monooxygenase activity"/>
    <property type="evidence" value="ECO:0007669"/>
    <property type="project" value="UniProtKB-KW"/>
</dbReference>
<evidence type="ECO:0000256" key="6">
    <source>
        <dbReference type="ARBA" id="ARBA00022989"/>
    </source>
</evidence>
<dbReference type="Gene3D" id="1.10.630.10">
    <property type="entry name" value="Cytochrome P450"/>
    <property type="match status" value="1"/>
</dbReference>
<keyword evidence="9 12" id="KW-0503">Monooxygenase</keyword>
<dbReference type="InterPro" id="IPR036396">
    <property type="entry name" value="Cyt_P450_sf"/>
</dbReference>
<dbReference type="EMBL" id="JAMYWD010000007">
    <property type="protein sequence ID" value="KAJ4965723.1"/>
    <property type="molecule type" value="Genomic_DNA"/>
</dbReference>
<evidence type="ECO:0000256" key="7">
    <source>
        <dbReference type="ARBA" id="ARBA00023002"/>
    </source>
</evidence>
<dbReference type="PRINTS" id="PR00465">
    <property type="entry name" value="EP450IV"/>
</dbReference>
<proteinExistence type="inferred from homology"/>
<protein>
    <recommendedName>
        <fullName evidence="15">Cytochrome P450</fullName>
    </recommendedName>
</protein>
<evidence type="ECO:0000313" key="13">
    <source>
        <dbReference type="EMBL" id="KAJ4965723.1"/>
    </source>
</evidence>
<dbReference type="GO" id="GO:0016705">
    <property type="term" value="F:oxidoreductase activity, acting on paired donors, with incorporation or reduction of molecular oxygen"/>
    <property type="evidence" value="ECO:0007669"/>
    <property type="project" value="InterPro"/>
</dbReference>
<comment type="caution">
    <text evidence="13">The sequence shown here is derived from an EMBL/GenBank/DDBJ whole genome shotgun (WGS) entry which is preliminary data.</text>
</comment>
<dbReference type="InterPro" id="IPR050665">
    <property type="entry name" value="Cytochrome_P450_Monooxygen"/>
</dbReference>
<evidence type="ECO:0000313" key="14">
    <source>
        <dbReference type="Proteomes" id="UP001141806"/>
    </source>
</evidence>
<evidence type="ECO:0000256" key="8">
    <source>
        <dbReference type="ARBA" id="ARBA00023004"/>
    </source>
</evidence>
<dbReference type="GO" id="GO:0016020">
    <property type="term" value="C:membrane"/>
    <property type="evidence" value="ECO:0007669"/>
    <property type="project" value="UniProtKB-SubCell"/>
</dbReference>
<dbReference type="GO" id="GO:0020037">
    <property type="term" value="F:heme binding"/>
    <property type="evidence" value="ECO:0007669"/>
    <property type="project" value="InterPro"/>
</dbReference>
<dbReference type="Pfam" id="PF00067">
    <property type="entry name" value="p450"/>
    <property type="match status" value="1"/>
</dbReference>
<keyword evidence="5 11" id="KW-0479">Metal-binding</keyword>
<accession>A0A9Q0K899</accession>
<dbReference type="AlphaFoldDB" id="A0A9Q0K899"/>
<sequence length="180" mass="20539">MESSTKEEKKKPPFAILKIFRNKKSDDSDVLFDDPDKEAPVQIQDRAPSLSQHCTKNRRVKHKKKSIVPVVPLAFQLQKYLSDLKMVNMILNETLRLYPPVITLMRQTNKDVKLGSLSIPACTKLYLAMAAVHHDVQQWGEDVNKFNPLRFKDQRKHLASFFPFGLGPKICVGQNLAAVI</sequence>
<dbReference type="InterPro" id="IPR017972">
    <property type="entry name" value="Cyt_P450_CS"/>
</dbReference>
<keyword evidence="4" id="KW-0812">Transmembrane</keyword>
<evidence type="ECO:0000256" key="2">
    <source>
        <dbReference type="ARBA" id="ARBA00010617"/>
    </source>
</evidence>
<comment type="subcellular location">
    <subcellularLocation>
        <location evidence="1">Membrane</location>
    </subcellularLocation>
</comment>
<dbReference type="Proteomes" id="UP001141806">
    <property type="component" value="Unassembled WGS sequence"/>
</dbReference>
<reference evidence="13" key="1">
    <citation type="journal article" date="2023" name="Plant J.">
        <title>The genome of the king protea, Protea cynaroides.</title>
        <authorList>
            <person name="Chang J."/>
            <person name="Duong T.A."/>
            <person name="Schoeman C."/>
            <person name="Ma X."/>
            <person name="Roodt D."/>
            <person name="Barker N."/>
            <person name="Li Z."/>
            <person name="Van de Peer Y."/>
            <person name="Mizrachi E."/>
        </authorList>
    </citation>
    <scope>NUCLEOTIDE SEQUENCE</scope>
    <source>
        <tissue evidence="13">Young leaves</tissue>
    </source>
</reference>
<dbReference type="InterPro" id="IPR001128">
    <property type="entry name" value="Cyt_P450"/>
</dbReference>
<evidence type="ECO:0000256" key="9">
    <source>
        <dbReference type="ARBA" id="ARBA00023033"/>
    </source>
</evidence>
<evidence type="ECO:0000256" key="11">
    <source>
        <dbReference type="PIRSR" id="PIRSR602403-1"/>
    </source>
</evidence>
<evidence type="ECO:0000256" key="3">
    <source>
        <dbReference type="ARBA" id="ARBA00022617"/>
    </source>
</evidence>
<keyword evidence="6" id="KW-1133">Transmembrane helix</keyword>
<dbReference type="InterPro" id="IPR002403">
    <property type="entry name" value="Cyt_P450_E_grp-IV"/>
</dbReference>
<keyword evidence="14" id="KW-1185">Reference proteome</keyword>
<dbReference type="PANTHER" id="PTHR24282:SF211">
    <property type="entry name" value="CYTOCHROME P450-RELATED"/>
    <property type="match status" value="1"/>
</dbReference>
<organism evidence="13 14">
    <name type="scientific">Protea cynaroides</name>
    <dbReference type="NCBI Taxonomy" id="273540"/>
    <lineage>
        <taxon>Eukaryota</taxon>
        <taxon>Viridiplantae</taxon>
        <taxon>Streptophyta</taxon>
        <taxon>Embryophyta</taxon>
        <taxon>Tracheophyta</taxon>
        <taxon>Spermatophyta</taxon>
        <taxon>Magnoliopsida</taxon>
        <taxon>Proteales</taxon>
        <taxon>Proteaceae</taxon>
        <taxon>Protea</taxon>
    </lineage>
</organism>
<feature type="binding site" description="axial binding residue" evidence="11">
    <location>
        <position position="171"/>
    </location>
    <ligand>
        <name>heme</name>
        <dbReference type="ChEBI" id="CHEBI:30413"/>
    </ligand>
    <ligandPart>
        <name>Fe</name>
        <dbReference type="ChEBI" id="CHEBI:18248"/>
    </ligandPart>
</feature>
<dbReference type="PRINTS" id="PR00385">
    <property type="entry name" value="P450"/>
</dbReference>
<name>A0A9Q0K899_9MAGN</name>
<evidence type="ECO:0008006" key="15">
    <source>
        <dbReference type="Google" id="ProtNLM"/>
    </source>
</evidence>
<evidence type="ECO:0000256" key="4">
    <source>
        <dbReference type="ARBA" id="ARBA00022692"/>
    </source>
</evidence>